<dbReference type="Proteomes" id="UP001460270">
    <property type="component" value="Unassembled WGS sequence"/>
</dbReference>
<accession>A0AAW0MH45</accession>
<protein>
    <submittedName>
        <fullName evidence="1">Uncharacterized protein</fullName>
    </submittedName>
</protein>
<keyword evidence="2" id="KW-1185">Reference proteome</keyword>
<reference evidence="2" key="1">
    <citation type="submission" date="2024-04" db="EMBL/GenBank/DDBJ databases">
        <title>Salinicola lusitanus LLJ914,a marine bacterium isolated from the Okinawa Trough.</title>
        <authorList>
            <person name="Li J."/>
        </authorList>
    </citation>
    <scope>NUCLEOTIDE SEQUENCE [LARGE SCALE GENOMIC DNA]</scope>
</reference>
<evidence type="ECO:0000313" key="2">
    <source>
        <dbReference type="Proteomes" id="UP001460270"/>
    </source>
</evidence>
<gene>
    <name evidence="1" type="ORF">WMY93_031054</name>
</gene>
<comment type="caution">
    <text evidence="1">The sequence shown here is derived from an EMBL/GenBank/DDBJ whole genome shotgun (WGS) entry which is preliminary data.</text>
</comment>
<proteinExistence type="predicted"/>
<dbReference type="EMBL" id="JBBPFD010000536">
    <property type="protein sequence ID" value="KAK7878337.1"/>
    <property type="molecule type" value="Genomic_DNA"/>
</dbReference>
<evidence type="ECO:0000313" key="1">
    <source>
        <dbReference type="EMBL" id="KAK7878337.1"/>
    </source>
</evidence>
<sequence length="172" mass="19231">MKLYDILCVSPTTEDETPKPNLPNRLDMLEQIFHRQRAAAVQMSEPVTANRPRVCVQLRRSTFSLYVQVLTCLCPAPGPVPNVFVSSSGDLRFPCTLQVIYVFPDILSVSGPNVFVRPTISSVVYHTDPSYKLKYGTSQSQESLSGLDRRAASLFQFHSPAQTRLSAVFYCL</sequence>
<dbReference type="AlphaFoldDB" id="A0AAW0MH45"/>
<organism evidence="1 2">
    <name type="scientific">Mugilogobius chulae</name>
    <name type="common">yellowstripe goby</name>
    <dbReference type="NCBI Taxonomy" id="88201"/>
    <lineage>
        <taxon>Eukaryota</taxon>
        <taxon>Metazoa</taxon>
        <taxon>Chordata</taxon>
        <taxon>Craniata</taxon>
        <taxon>Vertebrata</taxon>
        <taxon>Euteleostomi</taxon>
        <taxon>Actinopterygii</taxon>
        <taxon>Neopterygii</taxon>
        <taxon>Teleostei</taxon>
        <taxon>Neoteleostei</taxon>
        <taxon>Acanthomorphata</taxon>
        <taxon>Gobiaria</taxon>
        <taxon>Gobiiformes</taxon>
        <taxon>Gobioidei</taxon>
        <taxon>Gobiidae</taxon>
        <taxon>Gobionellinae</taxon>
        <taxon>Mugilogobius</taxon>
    </lineage>
</organism>
<name>A0AAW0MH45_9GOBI</name>